<name>A0ABY3FIZ0_9GAMM</name>
<proteinExistence type="predicted"/>
<sequence>MVDKRRVLAEFRHYYEPTLDSQLPITLSNGFVVVAINGACPLCKREIAQYKIKGNVTLPLPNVLSFDANAVCDECKCIFPLYGRIRAKNKTAQIERLENGRWVFYSHNALVDKFKLSLNWLTRFFKD</sequence>
<accession>A0ABY3FIZ0</accession>
<organism evidence="1 2">
    <name type="scientific">Pseudoalteromonas neustonica</name>
    <dbReference type="NCBI Taxonomy" id="1840331"/>
    <lineage>
        <taxon>Bacteria</taxon>
        <taxon>Pseudomonadati</taxon>
        <taxon>Pseudomonadota</taxon>
        <taxon>Gammaproteobacteria</taxon>
        <taxon>Alteromonadales</taxon>
        <taxon>Pseudoalteromonadaceae</taxon>
        <taxon>Pseudoalteromonas</taxon>
    </lineage>
</organism>
<keyword evidence="2" id="KW-1185">Reference proteome</keyword>
<evidence type="ECO:0000313" key="2">
    <source>
        <dbReference type="Proteomes" id="UP000317938"/>
    </source>
</evidence>
<dbReference type="RefSeq" id="WP_145234026.1">
    <property type="nucleotide sequence ID" value="NZ_VNFF01000002.1"/>
</dbReference>
<evidence type="ECO:0000313" key="1">
    <source>
        <dbReference type="EMBL" id="TVU86090.1"/>
    </source>
</evidence>
<reference evidence="1 2" key="1">
    <citation type="submission" date="2019-07" db="EMBL/GenBank/DDBJ databases">
        <title>Diversity of Bacteria from Kongsfjorden, Arctic.</title>
        <authorList>
            <person name="Yu Y."/>
        </authorList>
    </citation>
    <scope>NUCLEOTIDE SEQUENCE [LARGE SCALE GENOMIC DNA]</scope>
    <source>
        <strain evidence="1 2">SM1927</strain>
    </source>
</reference>
<protein>
    <submittedName>
        <fullName evidence="1">Uncharacterized protein</fullName>
    </submittedName>
</protein>
<dbReference type="Proteomes" id="UP000317938">
    <property type="component" value="Unassembled WGS sequence"/>
</dbReference>
<dbReference type="EMBL" id="VNFF01000002">
    <property type="protein sequence ID" value="TVU86090.1"/>
    <property type="molecule type" value="Genomic_DNA"/>
</dbReference>
<gene>
    <name evidence="1" type="ORF">FQP85_03165</name>
</gene>
<comment type="caution">
    <text evidence="1">The sequence shown here is derived from an EMBL/GenBank/DDBJ whole genome shotgun (WGS) entry which is preliminary data.</text>
</comment>